<comment type="caution">
    <text evidence="2">The sequence shown here is derived from an EMBL/GenBank/DDBJ whole genome shotgun (WGS) entry which is preliminary data.</text>
</comment>
<keyword evidence="2" id="KW-0378">Hydrolase</keyword>
<dbReference type="Proteomes" id="UP000249396">
    <property type="component" value="Unassembled WGS sequence"/>
</dbReference>
<dbReference type="PANTHER" id="PTHR43155:SF2">
    <property type="entry name" value="CYCLIC DI-GMP PHOSPHODIESTERASE PA4108"/>
    <property type="match status" value="1"/>
</dbReference>
<reference evidence="2 3" key="1">
    <citation type="journal article" date="2018" name="Aquat. Microb. Ecol.">
        <title>Gammaproteobacterial methanotrophs dominate.</title>
        <authorList>
            <person name="Rissanen A.J."/>
            <person name="Saarenheimo J."/>
            <person name="Tiirola M."/>
            <person name="Peura S."/>
            <person name="Aalto S.L."/>
            <person name="Karvinen A."/>
            <person name="Nykanen H."/>
        </authorList>
    </citation>
    <scope>NUCLEOTIDE SEQUENCE [LARGE SCALE GENOMIC DNA]</scope>
    <source>
        <strain evidence="2">AMbin10</strain>
    </source>
</reference>
<dbReference type="SUPFAM" id="SSF109604">
    <property type="entry name" value="HD-domain/PDEase-like"/>
    <property type="match status" value="1"/>
</dbReference>
<dbReference type="InterPro" id="IPR003607">
    <property type="entry name" value="HD/PDEase_dom"/>
</dbReference>
<dbReference type="CDD" id="cd00077">
    <property type="entry name" value="HDc"/>
    <property type="match status" value="1"/>
</dbReference>
<dbReference type="AlphaFoldDB" id="A0A2W4QGV8"/>
<evidence type="ECO:0000313" key="2">
    <source>
        <dbReference type="EMBL" id="PZN71475.1"/>
    </source>
</evidence>
<dbReference type="Pfam" id="PF13487">
    <property type="entry name" value="HD_5"/>
    <property type="match status" value="1"/>
</dbReference>
<evidence type="ECO:0000259" key="1">
    <source>
        <dbReference type="PROSITE" id="PS51832"/>
    </source>
</evidence>
<accession>A0A2W4QGV8</accession>
<organism evidence="2 3">
    <name type="scientific">Candidatus Methylumidiphilus alinenensis</name>
    <dbReference type="NCBI Taxonomy" id="2202197"/>
    <lineage>
        <taxon>Bacteria</taxon>
        <taxon>Pseudomonadati</taxon>
        <taxon>Pseudomonadota</taxon>
        <taxon>Gammaproteobacteria</taxon>
        <taxon>Methylococcales</taxon>
        <taxon>Candidatus Methylumidiphilus</taxon>
    </lineage>
</organism>
<protein>
    <submittedName>
        <fullName evidence="2">Phosphohydrolase</fullName>
    </submittedName>
</protein>
<proteinExistence type="predicted"/>
<dbReference type="GO" id="GO:0008081">
    <property type="term" value="F:phosphoric diester hydrolase activity"/>
    <property type="evidence" value="ECO:0007669"/>
    <property type="project" value="UniProtKB-ARBA"/>
</dbReference>
<dbReference type="Gene3D" id="1.10.3210.10">
    <property type="entry name" value="Hypothetical protein af1432"/>
    <property type="match status" value="1"/>
</dbReference>
<dbReference type="PROSITE" id="PS51832">
    <property type="entry name" value="HD_GYP"/>
    <property type="match status" value="1"/>
</dbReference>
<dbReference type="InterPro" id="IPR037522">
    <property type="entry name" value="HD_GYP_dom"/>
</dbReference>
<dbReference type="PANTHER" id="PTHR43155">
    <property type="entry name" value="CYCLIC DI-GMP PHOSPHODIESTERASE PA4108-RELATED"/>
    <property type="match status" value="1"/>
</dbReference>
<dbReference type="EMBL" id="QJPH01000521">
    <property type="protein sequence ID" value="PZN71475.1"/>
    <property type="molecule type" value="Genomic_DNA"/>
</dbReference>
<sequence>MLPDKPRIIDYVEKVRLRACDLRPGMFVCELDRPWLDTPFLLQGFEVENDTDIEAVMQYCEYVYIDLMRTKVVRVTIDELPGSFTNERKRTFNEKDMEAAKSTRKHTSKLIKSFIEEIRFGQSLDIQLAKSAVSDCVVNLIKNPEAMMFVTRMRNKDENLNQHAFNVCVYSIVLGRLLNYDSTQLEHIGICGLLHDMGKVNIPDRILNKPGPLTDEETAIIQTHAKEGRDILMSGRDIFSGTVDVAYGHHENLDGTGYPRGLLGHQMNLNCKIVTIVDKYEAIVSPKPYRPAGDHLSAVAILNQLARDNKIDKSLTAAFVSYLGIYPPGSIVELSSGEVGIVLESNSNQRLRPQILVVRDANKAPTQLFVDMSEKTVDEKGRPYRIVTVRRPGDFGIDLNQYYDVILQVFNS</sequence>
<gene>
    <name evidence="2" type="ORF">DM484_26350</name>
</gene>
<name>A0A2W4QGV8_9GAMM</name>
<dbReference type="SMART" id="SM00471">
    <property type="entry name" value="HDc"/>
    <property type="match status" value="1"/>
</dbReference>
<dbReference type="Pfam" id="PF11871">
    <property type="entry name" value="DUF3391"/>
    <property type="match status" value="1"/>
</dbReference>
<feature type="domain" description="HD-GYP" evidence="1">
    <location>
        <begin position="138"/>
        <end position="335"/>
    </location>
</feature>
<dbReference type="InterPro" id="IPR021812">
    <property type="entry name" value="DUF3391"/>
</dbReference>
<evidence type="ECO:0000313" key="3">
    <source>
        <dbReference type="Proteomes" id="UP000249396"/>
    </source>
</evidence>